<proteinExistence type="predicted"/>
<dbReference type="EMBL" id="LR792632">
    <property type="protein sequence ID" value="CAB3287690.1"/>
    <property type="molecule type" value="Genomic_DNA"/>
</dbReference>
<evidence type="ECO:0000259" key="2">
    <source>
        <dbReference type="Pfam" id="PF23100"/>
    </source>
</evidence>
<evidence type="ECO:0000313" key="4">
    <source>
        <dbReference type="Proteomes" id="UP000679213"/>
    </source>
</evidence>
<keyword evidence="4" id="KW-1185">Reference proteome</keyword>
<evidence type="ECO:0000259" key="1">
    <source>
        <dbReference type="Pfam" id="PF09869"/>
    </source>
</evidence>
<name>A0A8D6PXD1_9EURY</name>
<evidence type="ECO:0000313" key="3">
    <source>
        <dbReference type="EMBL" id="CAB3287690.1"/>
    </source>
</evidence>
<dbReference type="Pfam" id="PF23100">
    <property type="entry name" value="DUF2096_N"/>
    <property type="match status" value="1"/>
</dbReference>
<dbReference type="InterPro" id="IPR017098">
    <property type="entry name" value="UCP037052"/>
</dbReference>
<feature type="domain" description="DUF2096" evidence="2">
    <location>
        <begin position="7"/>
        <end position="96"/>
    </location>
</feature>
<protein>
    <submittedName>
        <fullName evidence="3">Uncharacterized protein</fullName>
    </submittedName>
</protein>
<dbReference type="Pfam" id="PF09869">
    <property type="entry name" value="KH_DUF2096_C"/>
    <property type="match status" value="1"/>
</dbReference>
<feature type="domain" description="DUF2096" evidence="1">
    <location>
        <begin position="116"/>
        <end position="174"/>
    </location>
</feature>
<dbReference type="RefSeq" id="WP_214400246.1">
    <property type="nucleotide sequence ID" value="NZ_LR792632.1"/>
</dbReference>
<dbReference type="InterPro" id="IPR056730">
    <property type="entry name" value="DUF2096_C"/>
</dbReference>
<reference evidence="3 4" key="1">
    <citation type="submission" date="2020-04" db="EMBL/GenBank/DDBJ databases">
        <authorList>
            <consortium name="Genoscope - CEA"/>
            <person name="William W."/>
        </authorList>
    </citation>
    <scope>NUCLEOTIDE SEQUENCE [LARGE SCALE GENOMIC DNA]</scope>
    <source>
        <strain evidence="3 4">SG7</strain>
    </source>
</reference>
<accession>A0A8D6PXD1</accession>
<organism evidence="3 4">
    <name type="scientific">Methanocaldococcus lauensis</name>
    <dbReference type="NCBI Taxonomy" id="2546128"/>
    <lineage>
        <taxon>Archaea</taxon>
        <taxon>Methanobacteriati</taxon>
        <taxon>Methanobacteriota</taxon>
        <taxon>Methanomada group</taxon>
        <taxon>Methanococci</taxon>
        <taxon>Methanococcales</taxon>
        <taxon>Methanocaldococcaceae</taxon>
        <taxon>Methanocaldococcus</taxon>
    </lineage>
</organism>
<dbReference type="InterPro" id="IPR056731">
    <property type="entry name" value="DUF2096_N"/>
</dbReference>
<gene>
    <name evidence="3" type="ORF">MLAUSG7_0342</name>
</gene>
<dbReference type="Proteomes" id="UP000679213">
    <property type="component" value="Chromosome I"/>
</dbReference>
<dbReference type="KEGG" id="mesg:MLAUSG7_0342"/>
<dbReference type="AlphaFoldDB" id="A0A8D6PXD1"/>
<dbReference type="PIRSF" id="PIRSF037052">
    <property type="entry name" value="UCP037052"/>
    <property type="match status" value="1"/>
</dbReference>
<sequence length="176" mass="20940">MKDVRNLDKQWVILSELSAELVKRGIKVPEIVFEKLRLTYALISYYILDPHVSITMLPNIERELNFIQSQLFSLCNSELLEEYLNKMTKVIRGELNVKFPLNRSIYTKEVRKKGKVESIRVRLQREIQIERLSDLGEWYGVIFEYSDEDNKIVIEGNIERVKRALKDFAILWKEEF</sequence>
<dbReference type="GeneID" id="65883143"/>